<evidence type="ECO:0008006" key="12">
    <source>
        <dbReference type="Google" id="ProtNLM"/>
    </source>
</evidence>
<dbReference type="GO" id="GO:0030001">
    <property type="term" value="P:metal ion transport"/>
    <property type="evidence" value="ECO:0007669"/>
    <property type="project" value="UniProtKB-ARBA"/>
</dbReference>
<dbReference type="InterPro" id="IPR003445">
    <property type="entry name" value="Cat_transpt"/>
</dbReference>
<dbReference type="STRING" id="1817895.AUJ95_07400"/>
<evidence type="ECO:0000256" key="4">
    <source>
        <dbReference type="ARBA" id="ARBA00022475"/>
    </source>
</evidence>
<comment type="similarity">
    <text evidence="2">Belongs to the TrkH potassium transport family.</text>
</comment>
<evidence type="ECO:0000256" key="8">
    <source>
        <dbReference type="ARBA" id="ARBA00023136"/>
    </source>
</evidence>
<dbReference type="PANTHER" id="PTHR32024:SF2">
    <property type="entry name" value="TRK SYSTEM POTASSIUM UPTAKE PROTEIN TRKG-RELATED"/>
    <property type="match status" value="1"/>
</dbReference>
<keyword evidence="6 9" id="KW-1133">Transmembrane helix</keyword>
<feature type="transmembrane region" description="Helical" evidence="9">
    <location>
        <begin position="409"/>
        <end position="436"/>
    </location>
</feature>
<gene>
    <name evidence="10" type="ORF">AUJ95_07400</name>
</gene>
<evidence type="ECO:0000256" key="3">
    <source>
        <dbReference type="ARBA" id="ARBA00022448"/>
    </source>
</evidence>
<sequence length="498" mass="54894">MIPKPTIIDIKSIGYYLGRLIIGYGLLLLIPFVISMFYGEYSDSLNLAIGLFCCLIAGYGLLLFCPQTSTLAWMQGMVIASLAWLLFMLFGAIPLYLSGYFNSYLDACFDSMSGLATVGLPLFQDLDHASHGIKMWRFLQAFVGGQGMILIAMIFLGRVGGVSGLYAGEGREDRILPNITHTAREIWKITCIYLCLGTIALWIAGISAGFSWKESFWHGLWLFISSWDTCGFAPQGMGMIYYHSMAMELITMICFIMGSMSFVLHYTLLSGNRREIFKDIEIMAFVISITVLFTILCVSLQQNNIYPNIACLVQKGIYILMSAHTTTGHQTVYPSQFISEWGQIGMCVLIIAMAIGACAGSTGGGIKVLRVGIIIKGIIQDIIRLVSPSSAIIKDKFHHIKDTFLDDRIVRVALSITFFFALIYGIGALIGIFYGYPCLNAIFESVSVASGTGLSCGITVSSMPDILKIVYIFEMWAGRLEFMSVLALVGFGMALMKR</sequence>
<keyword evidence="4" id="KW-1003">Cell membrane</keyword>
<evidence type="ECO:0000313" key="10">
    <source>
        <dbReference type="EMBL" id="OIP38003.1"/>
    </source>
</evidence>
<feature type="transmembrane region" description="Helical" evidence="9">
    <location>
        <begin position="249"/>
        <end position="268"/>
    </location>
</feature>
<evidence type="ECO:0000256" key="2">
    <source>
        <dbReference type="ARBA" id="ARBA00009137"/>
    </source>
</evidence>
<dbReference type="GO" id="GO:0005886">
    <property type="term" value="C:plasma membrane"/>
    <property type="evidence" value="ECO:0007669"/>
    <property type="project" value="UniProtKB-SubCell"/>
</dbReference>
<feature type="transmembrane region" description="Helical" evidence="9">
    <location>
        <begin position="280"/>
        <end position="301"/>
    </location>
</feature>
<proteinExistence type="inferred from homology"/>
<name>A0A1J5DR96_9BACT</name>
<dbReference type="Pfam" id="PF02386">
    <property type="entry name" value="TrkH"/>
    <property type="match status" value="1"/>
</dbReference>
<feature type="transmembrane region" description="Helical" evidence="9">
    <location>
        <begin position="186"/>
        <end position="208"/>
    </location>
</feature>
<feature type="transmembrane region" description="Helical" evidence="9">
    <location>
        <begin position="77"/>
        <end position="97"/>
    </location>
</feature>
<dbReference type="GO" id="GO:0008324">
    <property type="term" value="F:monoatomic cation transmembrane transporter activity"/>
    <property type="evidence" value="ECO:0007669"/>
    <property type="project" value="InterPro"/>
</dbReference>
<keyword evidence="5 9" id="KW-0812">Transmembrane</keyword>
<dbReference type="EMBL" id="MNYI01000191">
    <property type="protein sequence ID" value="OIP38003.1"/>
    <property type="molecule type" value="Genomic_DNA"/>
</dbReference>
<organism evidence="10 11">
    <name type="scientific">Candidatus Desantisbacteria bacterium CG2_30_40_21</name>
    <dbReference type="NCBI Taxonomy" id="1817895"/>
    <lineage>
        <taxon>Bacteria</taxon>
        <taxon>Candidatus Desantisiibacteriota</taxon>
    </lineage>
</organism>
<dbReference type="AlphaFoldDB" id="A0A1J5DR96"/>
<accession>A0A1J5DR96</accession>
<protein>
    <recommendedName>
        <fullName evidence="12">Cation transporter</fullName>
    </recommendedName>
</protein>
<evidence type="ECO:0000256" key="7">
    <source>
        <dbReference type="ARBA" id="ARBA00023065"/>
    </source>
</evidence>
<dbReference type="PANTHER" id="PTHR32024">
    <property type="entry name" value="TRK SYSTEM POTASSIUM UPTAKE PROTEIN TRKG-RELATED"/>
    <property type="match status" value="1"/>
</dbReference>
<evidence type="ECO:0000313" key="11">
    <source>
        <dbReference type="Proteomes" id="UP000183085"/>
    </source>
</evidence>
<evidence type="ECO:0000256" key="5">
    <source>
        <dbReference type="ARBA" id="ARBA00022692"/>
    </source>
</evidence>
<dbReference type="Proteomes" id="UP000183085">
    <property type="component" value="Unassembled WGS sequence"/>
</dbReference>
<evidence type="ECO:0000256" key="6">
    <source>
        <dbReference type="ARBA" id="ARBA00022989"/>
    </source>
</evidence>
<keyword evidence="3" id="KW-0813">Transport</keyword>
<feature type="transmembrane region" description="Helical" evidence="9">
    <location>
        <begin position="21"/>
        <end position="39"/>
    </location>
</feature>
<comment type="subcellular location">
    <subcellularLocation>
        <location evidence="1">Cell membrane</location>
        <topology evidence="1">Multi-pass membrane protein</topology>
    </subcellularLocation>
</comment>
<feature type="transmembrane region" description="Helical" evidence="9">
    <location>
        <begin position="476"/>
        <end position="496"/>
    </location>
</feature>
<evidence type="ECO:0000256" key="1">
    <source>
        <dbReference type="ARBA" id="ARBA00004651"/>
    </source>
</evidence>
<keyword evidence="7" id="KW-0406">Ion transport</keyword>
<feature type="transmembrane region" description="Helical" evidence="9">
    <location>
        <begin position="341"/>
        <end position="360"/>
    </location>
</feature>
<keyword evidence="8 9" id="KW-0472">Membrane</keyword>
<reference evidence="10 11" key="1">
    <citation type="journal article" date="2016" name="Environ. Microbiol.">
        <title>Genomic resolution of a cold subsurface aquifer community provides metabolic insights for novel microbes adapted to high CO concentrations.</title>
        <authorList>
            <person name="Probst A.J."/>
            <person name="Castelle C.J."/>
            <person name="Singh A."/>
            <person name="Brown C.T."/>
            <person name="Anantharaman K."/>
            <person name="Sharon I."/>
            <person name="Hug L.A."/>
            <person name="Burstein D."/>
            <person name="Emerson J.B."/>
            <person name="Thomas B.C."/>
            <person name="Banfield J.F."/>
        </authorList>
    </citation>
    <scope>NUCLEOTIDE SEQUENCE [LARGE SCALE GENOMIC DNA]</scope>
    <source>
        <strain evidence="10">CG2_30_40_21</strain>
    </source>
</reference>
<evidence type="ECO:0000256" key="9">
    <source>
        <dbReference type="SAM" id="Phobius"/>
    </source>
</evidence>
<feature type="transmembrane region" description="Helical" evidence="9">
    <location>
        <begin position="45"/>
        <end position="65"/>
    </location>
</feature>
<comment type="caution">
    <text evidence="10">The sequence shown here is derived from an EMBL/GenBank/DDBJ whole genome shotgun (WGS) entry which is preliminary data.</text>
</comment>